<evidence type="ECO:0000313" key="2">
    <source>
        <dbReference type="Proteomes" id="UP001433508"/>
    </source>
</evidence>
<evidence type="ECO:0000313" key="1">
    <source>
        <dbReference type="EMBL" id="KAK9238613.1"/>
    </source>
</evidence>
<name>A0ACC3T3W4_LIPKO</name>
<protein>
    <submittedName>
        <fullName evidence="1">Uncharacterized protein</fullName>
    </submittedName>
</protein>
<reference evidence="2" key="1">
    <citation type="journal article" date="2024" name="Front. Bioeng. Biotechnol.">
        <title>Genome-scale model development and genomic sequencing of the oleaginous clade Lipomyces.</title>
        <authorList>
            <person name="Czajka J.J."/>
            <person name="Han Y."/>
            <person name="Kim J."/>
            <person name="Mondo S.J."/>
            <person name="Hofstad B.A."/>
            <person name="Robles A."/>
            <person name="Haridas S."/>
            <person name="Riley R."/>
            <person name="LaButti K."/>
            <person name="Pangilinan J."/>
            <person name="Andreopoulos W."/>
            <person name="Lipzen A."/>
            <person name="Yan J."/>
            <person name="Wang M."/>
            <person name="Ng V."/>
            <person name="Grigoriev I.V."/>
            <person name="Spatafora J.W."/>
            <person name="Magnuson J.K."/>
            <person name="Baker S.E."/>
            <person name="Pomraning K.R."/>
        </authorList>
    </citation>
    <scope>NUCLEOTIDE SEQUENCE [LARGE SCALE GENOMIC DNA]</scope>
    <source>
        <strain evidence="2">CBS 7786</strain>
    </source>
</reference>
<gene>
    <name evidence="1" type="ORF">V1525DRAFT_100195</name>
</gene>
<keyword evidence="2" id="KW-1185">Reference proteome</keyword>
<comment type="caution">
    <text evidence="1">The sequence shown here is derived from an EMBL/GenBank/DDBJ whole genome shotgun (WGS) entry which is preliminary data.</text>
</comment>
<organism evidence="1 2">
    <name type="scientific">Lipomyces kononenkoae</name>
    <name type="common">Yeast</name>
    <dbReference type="NCBI Taxonomy" id="34357"/>
    <lineage>
        <taxon>Eukaryota</taxon>
        <taxon>Fungi</taxon>
        <taxon>Dikarya</taxon>
        <taxon>Ascomycota</taxon>
        <taxon>Saccharomycotina</taxon>
        <taxon>Lipomycetes</taxon>
        <taxon>Lipomycetales</taxon>
        <taxon>Lipomycetaceae</taxon>
        <taxon>Lipomyces</taxon>
    </lineage>
</organism>
<accession>A0ACC3T3W4</accession>
<dbReference type="Proteomes" id="UP001433508">
    <property type="component" value="Unassembled WGS sequence"/>
</dbReference>
<proteinExistence type="predicted"/>
<dbReference type="EMBL" id="MU971354">
    <property type="protein sequence ID" value="KAK9238613.1"/>
    <property type="molecule type" value="Genomic_DNA"/>
</dbReference>
<sequence>MRPARLVKRDLLEYDARYGVLICRECQYAIQKSALQSHLLRHKIYRHERQLLLSSIAQLQLFEPQHVPLPSPASPPINSLPIISGYRCTAVGCGNLCASSKRMRRHWSKVHGLTEPPNSSFAHPVKLQTFFRGTKLRYFEVTVPDTAGAAPLATSATDDDDDNEEEEQGHDEQVHDVVSPALLPRRRRRRPRRHLPTLPGTAPGSPPADLDLETLTYFHHFTATTSLTLPCAEHPRPASHYWQSDVVLQALRQRWLMYGLLAISACHLAVLADDAMNKQVHRKRSAQFFSEFSAGWEETTQRDLGAMAAGVEEEAKKAGGQIICILRCGHWALDESVEEGIIPEQQPTLSQLQSIMTAVREFIVPDLASRPDGVRSDDDDRHEEMFAQASRILKMRSSSDAGSFGVFSTYDNTTSAIFNLLSTLPSRMAETFGRPDSVGDVLASLSAIAALVECCDVSFASDEMGAAWRGMATWLTKVPDHFNRLVSRHDPAALVVITHWAALLVKRAEHCGCWFLTGLTKTILLQVAERLPRDDLAVQSLVASPIVLPMNSTV</sequence>